<dbReference type="EMBL" id="JASSZA010000013">
    <property type="protein sequence ID" value="KAK2095664.1"/>
    <property type="molecule type" value="Genomic_DNA"/>
</dbReference>
<accession>A0ABQ9UFU3</accession>
<comment type="caution">
    <text evidence="2">The sequence shown here is derived from an EMBL/GenBank/DDBJ whole genome shotgun (WGS) entry which is preliminary data.</text>
</comment>
<reference evidence="2 3" key="1">
    <citation type="submission" date="2023-05" db="EMBL/GenBank/DDBJ databases">
        <title>B98-5 Cell Line De Novo Hybrid Assembly: An Optical Mapping Approach.</title>
        <authorList>
            <person name="Kananen K."/>
            <person name="Auerbach J.A."/>
            <person name="Kautto E."/>
            <person name="Blachly J.S."/>
        </authorList>
    </citation>
    <scope>NUCLEOTIDE SEQUENCE [LARGE SCALE GENOMIC DNA]</scope>
    <source>
        <strain evidence="2">B95-8</strain>
        <tissue evidence="2">Cell line</tissue>
    </source>
</reference>
<sequence length="153" mass="16761">MPGGSHHDLTRVTPGDLRTGESLCPRRGEFRAEAALRRRSAFLPLCEGGLRFSLFSAPRLQLLPEVLQRSGRGSFSLPGGCSAGELGLERTQRLAMPPRVASEVASMKRSLKKMCRPEENKEPQGVLYEIVPDDTDDCKESLEVPWALGGRDG</sequence>
<proteinExistence type="predicted"/>
<evidence type="ECO:0000313" key="3">
    <source>
        <dbReference type="Proteomes" id="UP001266305"/>
    </source>
</evidence>
<feature type="region of interest" description="Disordered" evidence="1">
    <location>
        <begin position="1"/>
        <end position="21"/>
    </location>
</feature>
<dbReference type="Proteomes" id="UP001266305">
    <property type="component" value="Unassembled WGS sequence"/>
</dbReference>
<feature type="compositionally biased region" description="Basic and acidic residues" evidence="1">
    <location>
        <begin position="1"/>
        <end position="10"/>
    </location>
</feature>
<evidence type="ECO:0000256" key="1">
    <source>
        <dbReference type="SAM" id="MobiDB-lite"/>
    </source>
</evidence>
<organism evidence="2 3">
    <name type="scientific">Saguinus oedipus</name>
    <name type="common">Cotton-top tamarin</name>
    <name type="synonym">Oedipomidas oedipus</name>
    <dbReference type="NCBI Taxonomy" id="9490"/>
    <lineage>
        <taxon>Eukaryota</taxon>
        <taxon>Metazoa</taxon>
        <taxon>Chordata</taxon>
        <taxon>Craniata</taxon>
        <taxon>Vertebrata</taxon>
        <taxon>Euteleostomi</taxon>
        <taxon>Mammalia</taxon>
        <taxon>Eutheria</taxon>
        <taxon>Euarchontoglires</taxon>
        <taxon>Primates</taxon>
        <taxon>Haplorrhini</taxon>
        <taxon>Platyrrhini</taxon>
        <taxon>Cebidae</taxon>
        <taxon>Callitrichinae</taxon>
        <taxon>Saguinus</taxon>
    </lineage>
</organism>
<name>A0ABQ9UFU3_SAGOE</name>
<evidence type="ECO:0000313" key="2">
    <source>
        <dbReference type="EMBL" id="KAK2095664.1"/>
    </source>
</evidence>
<keyword evidence="3" id="KW-1185">Reference proteome</keyword>
<protein>
    <submittedName>
        <fullName evidence="2">Uncharacterized protein</fullName>
    </submittedName>
</protein>
<gene>
    <name evidence="2" type="ORF">P7K49_027080</name>
</gene>